<name>A0ABW8YUB6_9FLAO</name>
<evidence type="ECO:0000256" key="1">
    <source>
        <dbReference type="SAM" id="SignalP"/>
    </source>
</evidence>
<organism evidence="3 4">
    <name type="scientific">Flavobacterium rhizosphaerae</name>
    <dbReference type="NCBI Taxonomy" id="3163298"/>
    <lineage>
        <taxon>Bacteria</taxon>
        <taxon>Pseudomonadati</taxon>
        <taxon>Bacteroidota</taxon>
        <taxon>Flavobacteriia</taxon>
        <taxon>Flavobacteriales</taxon>
        <taxon>Flavobacteriaceae</taxon>
        <taxon>Flavobacterium</taxon>
    </lineage>
</organism>
<dbReference type="Pfam" id="PF20448">
    <property type="entry name" value="DUF6705"/>
    <property type="match status" value="1"/>
</dbReference>
<feature type="signal peptide" evidence="1">
    <location>
        <begin position="1"/>
        <end position="18"/>
    </location>
</feature>
<feature type="domain" description="DUF6705" evidence="2">
    <location>
        <begin position="1"/>
        <end position="196"/>
    </location>
</feature>
<reference evidence="3 4" key="1">
    <citation type="submission" date="2024-06" db="EMBL/GenBank/DDBJ databases">
        <authorList>
            <person name="Kaempfer P."/>
            <person name="Viver T."/>
        </authorList>
    </citation>
    <scope>NUCLEOTIDE SEQUENCE [LARGE SCALE GENOMIC DNA]</scope>
    <source>
        <strain evidence="3 4">ST-119</strain>
    </source>
</reference>
<dbReference type="InterPro" id="IPR046551">
    <property type="entry name" value="DUF6705"/>
</dbReference>
<evidence type="ECO:0000313" key="3">
    <source>
        <dbReference type="EMBL" id="MFL9843881.1"/>
    </source>
</evidence>
<dbReference type="EMBL" id="JBELPZ010000004">
    <property type="protein sequence ID" value="MFL9843881.1"/>
    <property type="molecule type" value="Genomic_DNA"/>
</dbReference>
<proteinExistence type="predicted"/>
<sequence length="198" mass="22491">MKKIVLYFLLLSSMAGYAQTSVVSLYGHKKTTDGIYYKDLDNDLDYYVGTWEYVSGTTTLTIILEKRIMKHFQDNYNDYYEDILVGEYRYVENGVEKVNTLANISTIYDNAYEHYICGNALVGQFSPRTVLTSFGDPNIDIIGLECHMAFKRADENGVEKLHSNFIKTHEGVGPLDGPTPTVSQYTVPFGKYLLTKVN</sequence>
<gene>
    <name evidence="3" type="ORF">ABS766_05560</name>
</gene>
<evidence type="ECO:0000313" key="4">
    <source>
        <dbReference type="Proteomes" id="UP001629156"/>
    </source>
</evidence>
<dbReference type="Proteomes" id="UP001629156">
    <property type="component" value="Unassembled WGS sequence"/>
</dbReference>
<dbReference type="RefSeq" id="WP_408084134.1">
    <property type="nucleotide sequence ID" value="NZ_JBELPZ010000004.1"/>
</dbReference>
<accession>A0ABW8YUB6</accession>
<comment type="caution">
    <text evidence="3">The sequence shown here is derived from an EMBL/GenBank/DDBJ whole genome shotgun (WGS) entry which is preliminary data.</text>
</comment>
<evidence type="ECO:0000259" key="2">
    <source>
        <dbReference type="Pfam" id="PF20448"/>
    </source>
</evidence>
<keyword evidence="1" id="KW-0732">Signal</keyword>
<keyword evidence="4" id="KW-1185">Reference proteome</keyword>
<protein>
    <submittedName>
        <fullName evidence="3">DUF6705 family protein</fullName>
    </submittedName>
</protein>
<feature type="chain" id="PRO_5045066410" evidence="1">
    <location>
        <begin position="19"/>
        <end position="198"/>
    </location>
</feature>